<protein>
    <submittedName>
        <fullName evidence="1">Uncharacterized protein</fullName>
    </submittedName>
</protein>
<reference evidence="1" key="1">
    <citation type="submission" date="2018-05" db="EMBL/GenBank/DDBJ databases">
        <title>Draft genome of Mucuna pruriens seed.</title>
        <authorList>
            <person name="Nnadi N.E."/>
            <person name="Vos R."/>
            <person name="Hasami M.H."/>
            <person name="Devisetty U.K."/>
            <person name="Aguiy J.C."/>
        </authorList>
    </citation>
    <scope>NUCLEOTIDE SEQUENCE [LARGE SCALE GENOMIC DNA]</scope>
    <source>
        <strain evidence="1">JCA_2017</strain>
    </source>
</reference>
<accession>A0A371IED3</accession>
<evidence type="ECO:0000313" key="1">
    <source>
        <dbReference type="EMBL" id="RDY13409.1"/>
    </source>
</evidence>
<keyword evidence="2" id="KW-1185">Reference proteome</keyword>
<organism evidence="1 2">
    <name type="scientific">Mucuna pruriens</name>
    <name type="common">Velvet bean</name>
    <name type="synonym">Dolichos pruriens</name>
    <dbReference type="NCBI Taxonomy" id="157652"/>
    <lineage>
        <taxon>Eukaryota</taxon>
        <taxon>Viridiplantae</taxon>
        <taxon>Streptophyta</taxon>
        <taxon>Embryophyta</taxon>
        <taxon>Tracheophyta</taxon>
        <taxon>Spermatophyta</taxon>
        <taxon>Magnoliopsida</taxon>
        <taxon>eudicotyledons</taxon>
        <taxon>Gunneridae</taxon>
        <taxon>Pentapetalae</taxon>
        <taxon>rosids</taxon>
        <taxon>fabids</taxon>
        <taxon>Fabales</taxon>
        <taxon>Fabaceae</taxon>
        <taxon>Papilionoideae</taxon>
        <taxon>50 kb inversion clade</taxon>
        <taxon>NPAAA clade</taxon>
        <taxon>indigoferoid/millettioid clade</taxon>
        <taxon>Phaseoleae</taxon>
        <taxon>Mucuna</taxon>
    </lineage>
</organism>
<proteinExistence type="predicted"/>
<dbReference type="AlphaFoldDB" id="A0A371IED3"/>
<comment type="caution">
    <text evidence="1">The sequence shown here is derived from an EMBL/GenBank/DDBJ whole genome shotgun (WGS) entry which is preliminary data.</text>
</comment>
<gene>
    <name evidence="1" type="ORF">CR513_01685</name>
</gene>
<evidence type="ECO:0000313" key="2">
    <source>
        <dbReference type="Proteomes" id="UP000257109"/>
    </source>
</evidence>
<dbReference type="EMBL" id="QJKJ01000286">
    <property type="protein sequence ID" value="RDY13409.1"/>
    <property type="molecule type" value="Genomic_DNA"/>
</dbReference>
<name>A0A371IED3_MUCPR</name>
<sequence>MIRFICTGQSSFGKSLIQRKKVTGLKSTSELTTCVLSSQDTIECRIILIPSISESGEDS</sequence>
<dbReference type="Proteomes" id="UP000257109">
    <property type="component" value="Unassembled WGS sequence"/>
</dbReference>
<feature type="non-terminal residue" evidence="1">
    <location>
        <position position="59"/>
    </location>
</feature>